<dbReference type="EMBL" id="BKAG01000096">
    <property type="protein sequence ID" value="GEP46395.1"/>
    <property type="molecule type" value="Genomic_DNA"/>
</dbReference>
<sequence>MISKDQVMPLLMDACPSYRPLVEYQDLLHPAAGHFVDHLWQLHQQNRTTDFPEVARTLERLLIEGDEDVRDVTIIGLLEGIQNVWGNNGTDPEIFARHLLPVSAMQWKSLNAFWDGMSKPADPKHEHP</sequence>
<keyword evidence="3" id="KW-1185">Reference proteome</keyword>
<dbReference type="Pfam" id="PF24722">
    <property type="entry name" value="DUF7674"/>
    <property type="match status" value="1"/>
</dbReference>
<organism evidence="2 3">
    <name type="scientific">Brevifollis gellanilyticus</name>
    <dbReference type="NCBI Taxonomy" id="748831"/>
    <lineage>
        <taxon>Bacteria</taxon>
        <taxon>Pseudomonadati</taxon>
        <taxon>Verrucomicrobiota</taxon>
        <taxon>Verrucomicrobiia</taxon>
        <taxon>Verrucomicrobiales</taxon>
        <taxon>Verrucomicrobiaceae</taxon>
    </lineage>
</organism>
<dbReference type="InterPro" id="IPR056091">
    <property type="entry name" value="DUF7674"/>
</dbReference>
<dbReference type="OrthoDB" id="8115730at2"/>
<reference evidence="2 3" key="1">
    <citation type="submission" date="2019-07" db="EMBL/GenBank/DDBJ databases">
        <title>Whole genome shotgun sequence of Brevifollis gellanilyticus NBRC 108608.</title>
        <authorList>
            <person name="Hosoyama A."/>
            <person name="Uohara A."/>
            <person name="Ohji S."/>
            <person name="Ichikawa N."/>
        </authorList>
    </citation>
    <scope>NUCLEOTIDE SEQUENCE [LARGE SCALE GENOMIC DNA]</scope>
    <source>
        <strain evidence="2 3">NBRC 108608</strain>
    </source>
</reference>
<name>A0A512MI28_9BACT</name>
<evidence type="ECO:0000313" key="3">
    <source>
        <dbReference type="Proteomes" id="UP000321577"/>
    </source>
</evidence>
<gene>
    <name evidence="2" type="ORF">BGE01nite_56860</name>
</gene>
<protein>
    <recommendedName>
        <fullName evidence="1">DUF7674 domain-containing protein</fullName>
    </recommendedName>
</protein>
<accession>A0A512MI28</accession>
<evidence type="ECO:0000313" key="2">
    <source>
        <dbReference type="EMBL" id="GEP46395.1"/>
    </source>
</evidence>
<feature type="domain" description="DUF7674" evidence="1">
    <location>
        <begin position="9"/>
        <end position="114"/>
    </location>
</feature>
<evidence type="ECO:0000259" key="1">
    <source>
        <dbReference type="Pfam" id="PF24722"/>
    </source>
</evidence>
<dbReference type="RefSeq" id="WP_146856230.1">
    <property type="nucleotide sequence ID" value="NZ_BKAG01000096.1"/>
</dbReference>
<comment type="caution">
    <text evidence="2">The sequence shown here is derived from an EMBL/GenBank/DDBJ whole genome shotgun (WGS) entry which is preliminary data.</text>
</comment>
<dbReference type="Proteomes" id="UP000321577">
    <property type="component" value="Unassembled WGS sequence"/>
</dbReference>
<dbReference type="AlphaFoldDB" id="A0A512MI28"/>
<proteinExistence type="predicted"/>